<dbReference type="GO" id="GO:0005789">
    <property type="term" value="C:endoplasmic reticulum membrane"/>
    <property type="evidence" value="ECO:0007669"/>
    <property type="project" value="TreeGrafter"/>
</dbReference>
<dbReference type="GO" id="GO:0016197">
    <property type="term" value="P:endosomal transport"/>
    <property type="evidence" value="ECO:0007669"/>
    <property type="project" value="TreeGrafter"/>
</dbReference>
<dbReference type="GO" id="GO:0005886">
    <property type="term" value="C:plasma membrane"/>
    <property type="evidence" value="ECO:0007669"/>
    <property type="project" value="TreeGrafter"/>
</dbReference>
<protein>
    <submittedName>
        <fullName evidence="2">Protein Star</fullName>
    </submittedName>
</protein>
<dbReference type="Gene3D" id="3.40.50.150">
    <property type="entry name" value="Vaccinia Virus protein VP39"/>
    <property type="match status" value="1"/>
</dbReference>
<accession>A0A6A4WRH3</accession>
<dbReference type="InterPro" id="IPR053202">
    <property type="entry name" value="EGF_Rcpt_Signaling_Reg"/>
</dbReference>
<dbReference type="GO" id="GO:0031902">
    <property type="term" value="C:late endosome membrane"/>
    <property type="evidence" value="ECO:0007669"/>
    <property type="project" value="TreeGrafter"/>
</dbReference>
<dbReference type="Pfam" id="PF05050">
    <property type="entry name" value="Methyltransf_21"/>
    <property type="match status" value="1"/>
</dbReference>
<evidence type="ECO:0000259" key="1">
    <source>
        <dbReference type="Pfam" id="PF05050"/>
    </source>
</evidence>
<comment type="caution">
    <text evidence="2">The sequence shown here is derived from an EMBL/GenBank/DDBJ whole genome shotgun (WGS) entry which is preliminary data.</text>
</comment>
<evidence type="ECO:0000313" key="3">
    <source>
        <dbReference type="Proteomes" id="UP000440578"/>
    </source>
</evidence>
<keyword evidence="3" id="KW-1185">Reference proteome</keyword>
<dbReference type="InterPro" id="IPR029063">
    <property type="entry name" value="SAM-dependent_MTases_sf"/>
</dbReference>
<dbReference type="AlphaFoldDB" id="A0A6A4WRH3"/>
<evidence type="ECO:0000313" key="2">
    <source>
        <dbReference type="EMBL" id="KAF0306320.1"/>
    </source>
</evidence>
<dbReference type="SUPFAM" id="SSF53335">
    <property type="entry name" value="S-adenosyl-L-methionine-dependent methyltransferases"/>
    <property type="match status" value="1"/>
</dbReference>
<dbReference type="OrthoDB" id="6368183at2759"/>
<dbReference type="GO" id="GO:0005794">
    <property type="term" value="C:Golgi apparatus"/>
    <property type="evidence" value="ECO:0007669"/>
    <property type="project" value="TreeGrafter"/>
</dbReference>
<gene>
    <name evidence="2" type="primary">S_3</name>
    <name evidence="2" type="ORF">FJT64_022116</name>
</gene>
<dbReference type="InterPro" id="IPR006342">
    <property type="entry name" value="FkbM_mtfrase"/>
</dbReference>
<dbReference type="Proteomes" id="UP000440578">
    <property type="component" value="Unassembled WGS sequence"/>
</dbReference>
<feature type="domain" description="Methyltransferase FkbM" evidence="1">
    <location>
        <begin position="95"/>
        <end position="269"/>
    </location>
</feature>
<dbReference type="PANTHER" id="PTHR34009:SF2">
    <property type="entry name" value="PROTEIN STAR"/>
    <property type="match status" value="1"/>
</dbReference>
<dbReference type="EMBL" id="VIIS01000674">
    <property type="protein sequence ID" value="KAF0306320.1"/>
    <property type="molecule type" value="Genomic_DNA"/>
</dbReference>
<name>A0A6A4WRH3_AMPAM</name>
<proteinExistence type="predicted"/>
<dbReference type="GO" id="GO:0006888">
    <property type="term" value="P:endoplasmic reticulum to Golgi vesicle-mediated transport"/>
    <property type="evidence" value="ECO:0007669"/>
    <property type="project" value="TreeGrafter"/>
</dbReference>
<dbReference type="PANTHER" id="PTHR34009">
    <property type="entry name" value="PROTEIN STAR"/>
    <property type="match status" value="1"/>
</dbReference>
<sequence>MFVFSVSTHAREALLVLVIVACLASTGVIDSQWWLPPRADDPALVAHVADQLIPPSQEPYNLQYPNRQLFGQTHQVRFIQAITKNKTGGFFIETGAYDGELMSNSLELERSLGWRGLLIEPARGLFATMMTKHRRSWALQACCSQTGAPFQARSGIAMFRDQAKYGIASVEDGFSAQKVSNNIKKNLHPNEAIVRYPVDCYPLYTILLAMNITTVDFFSLDVEGQEMGVLAYLPWDKLNIKLVLVEFHMGHFWNPHTDQIRWFMEQQGYLAFHLTQDWLFVKRDCEFAQEADTILRRMKQELADVIPEPGDYLHQAFSPFND</sequence>
<organism evidence="2 3">
    <name type="scientific">Amphibalanus amphitrite</name>
    <name type="common">Striped barnacle</name>
    <name type="synonym">Balanus amphitrite</name>
    <dbReference type="NCBI Taxonomy" id="1232801"/>
    <lineage>
        <taxon>Eukaryota</taxon>
        <taxon>Metazoa</taxon>
        <taxon>Ecdysozoa</taxon>
        <taxon>Arthropoda</taxon>
        <taxon>Crustacea</taxon>
        <taxon>Multicrustacea</taxon>
        <taxon>Cirripedia</taxon>
        <taxon>Thoracica</taxon>
        <taxon>Thoracicalcarea</taxon>
        <taxon>Balanomorpha</taxon>
        <taxon>Balanoidea</taxon>
        <taxon>Balanidae</taxon>
        <taxon>Amphibalaninae</taxon>
        <taxon>Amphibalanus</taxon>
    </lineage>
</organism>
<reference evidence="2 3" key="1">
    <citation type="submission" date="2019-07" db="EMBL/GenBank/DDBJ databases">
        <title>Draft genome assembly of a fouling barnacle, Amphibalanus amphitrite (Darwin, 1854): The first reference genome for Thecostraca.</title>
        <authorList>
            <person name="Kim W."/>
        </authorList>
    </citation>
    <scope>NUCLEOTIDE SEQUENCE [LARGE SCALE GENOMIC DNA]</scope>
    <source>
        <strain evidence="2">SNU_AA5</strain>
        <tissue evidence="2">Soma without cirri and trophi</tissue>
    </source>
</reference>